<dbReference type="EMBL" id="PVNK01000312">
    <property type="protein sequence ID" value="PRP89872.1"/>
    <property type="molecule type" value="Genomic_DNA"/>
</dbReference>
<feature type="region of interest" description="Disordered" evidence="1">
    <location>
        <begin position="330"/>
        <end position="378"/>
    </location>
</feature>
<sequence>MFYANIHIDLPSEPALHRRTLLDWFSELIGREPTSGADVEVITVTGLSVFKPVTDALAQLGITDVLSVIVDGRIAYVDTEENSGDLATAIAELDARAVLEREFEAMKMVLSHRRDGLRTLIEVTVRRRVPAGSPELVIALAARLDSMQIARGESPTAYAERLRAIAADVPALEAARERFAALADEAKRALDEQLGELVVSSSVAPVELRLIRPGPRQLDHFRRLSWGPSVRMPKYRPVPIRSRLGAYDEPFYHYYFDPYFDFVAWVTLTEIVAGRGWQGLSFEVVNTDGARVFGARDALGEAALGGEYGPPGDDEALVRVTERAVEVSPRVPTFTGPDPGEISDPRVTPGFGGDGRGDGQAAGAGWNEARGGPDGADLGGSCGASCGGCGGG</sequence>
<protein>
    <submittedName>
        <fullName evidence="2">Uncharacterized protein</fullName>
    </submittedName>
</protein>
<dbReference type="AlphaFoldDB" id="A0A2S9XAI0"/>
<evidence type="ECO:0000256" key="1">
    <source>
        <dbReference type="SAM" id="MobiDB-lite"/>
    </source>
</evidence>
<name>A0A2S9XAI0_9BACT</name>
<proteinExistence type="predicted"/>
<gene>
    <name evidence="2" type="ORF">ENSA5_70260</name>
</gene>
<evidence type="ECO:0000313" key="2">
    <source>
        <dbReference type="EMBL" id="PRP89872.1"/>
    </source>
</evidence>
<accession>A0A2S9XAI0</accession>
<comment type="caution">
    <text evidence="2">The sequence shown here is derived from an EMBL/GenBank/DDBJ whole genome shotgun (WGS) entry which is preliminary data.</text>
</comment>
<dbReference type="RefSeq" id="WP_106396138.1">
    <property type="nucleotide sequence ID" value="NZ_PVNK01000312.1"/>
</dbReference>
<reference evidence="2 3" key="1">
    <citation type="submission" date="2018-03" db="EMBL/GenBank/DDBJ databases">
        <title>Draft Genome Sequences of the Obligatory Marine Myxobacteria Enhygromyxa salina SWB005.</title>
        <authorList>
            <person name="Poehlein A."/>
            <person name="Moghaddam J.A."/>
            <person name="Harms H."/>
            <person name="Alanjari M."/>
            <person name="Koenig G.M."/>
            <person name="Daniel R."/>
            <person name="Schaeberle T.F."/>
        </authorList>
    </citation>
    <scope>NUCLEOTIDE SEQUENCE [LARGE SCALE GENOMIC DNA]</scope>
    <source>
        <strain evidence="2 3">SWB005</strain>
    </source>
</reference>
<organism evidence="2 3">
    <name type="scientific">Enhygromyxa salina</name>
    <dbReference type="NCBI Taxonomy" id="215803"/>
    <lineage>
        <taxon>Bacteria</taxon>
        <taxon>Pseudomonadati</taxon>
        <taxon>Myxococcota</taxon>
        <taxon>Polyangia</taxon>
        <taxon>Nannocystales</taxon>
        <taxon>Nannocystaceae</taxon>
        <taxon>Enhygromyxa</taxon>
    </lineage>
</organism>
<feature type="compositionally biased region" description="Gly residues" evidence="1">
    <location>
        <begin position="350"/>
        <end position="362"/>
    </location>
</feature>
<dbReference type="Proteomes" id="UP000237968">
    <property type="component" value="Unassembled WGS sequence"/>
</dbReference>
<keyword evidence="3" id="KW-1185">Reference proteome</keyword>
<evidence type="ECO:0000313" key="3">
    <source>
        <dbReference type="Proteomes" id="UP000237968"/>
    </source>
</evidence>
<dbReference type="OrthoDB" id="5504558at2"/>